<dbReference type="AlphaFoldDB" id="A0A1R2ANU1"/>
<evidence type="ECO:0000313" key="3">
    <source>
        <dbReference type="Proteomes" id="UP000187209"/>
    </source>
</evidence>
<keyword evidence="3" id="KW-1185">Reference proteome</keyword>
<dbReference type="Proteomes" id="UP000187209">
    <property type="component" value="Unassembled WGS sequence"/>
</dbReference>
<accession>A0A1R2ANU1</accession>
<evidence type="ECO:0000256" key="1">
    <source>
        <dbReference type="SAM" id="Coils"/>
    </source>
</evidence>
<evidence type="ECO:0000313" key="2">
    <source>
        <dbReference type="EMBL" id="OMJ66156.1"/>
    </source>
</evidence>
<reference evidence="2 3" key="1">
    <citation type="submission" date="2016-11" db="EMBL/GenBank/DDBJ databases">
        <title>The macronuclear genome of Stentor coeruleus: a giant cell with tiny introns.</title>
        <authorList>
            <person name="Slabodnick M."/>
            <person name="Ruby J.G."/>
            <person name="Reiff S.B."/>
            <person name="Swart E.C."/>
            <person name="Gosai S."/>
            <person name="Prabakaran S."/>
            <person name="Witkowska E."/>
            <person name="Larue G.E."/>
            <person name="Fisher S."/>
            <person name="Freeman R.M."/>
            <person name="Gunawardena J."/>
            <person name="Chu W."/>
            <person name="Stover N.A."/>
            <person name="Gregory B.D."/>
            <person name="Nowacki M."/>
            <person name="Derisi J."/>
            <person name="Roy S.W."/>
            <person name="Marshall W.F."/>
            <person name="Sood P."/>
        </authorList>
    </citation>
    <scope>NUCLEOTIDE SEQUENCE [LARGE SCALE GENOMIC DNA]</scope>
    <source>
        <strain evidence="2">WM001</strain>
    </source>
</reference>
<protein>
    <submittedName>
        <fullName evidence="2">Uncharacterized protein</fullName>
    </submittedName>
</protein>
<sequence length="207" mass="24035">MNTLTVINEELEEELPDDCSEIVQKLMGELKIALKRAEESEEQLQNKENTEIRVKELTALCQSKTIEIFALERKVKDLTAMLEEKDKQMISILSLDKEFKQLVKSQDKGIQTDPGQYPEIERRLIQSEEKNIKLKEMFISQIEEIQKLKSSDSDSRENGFGVNNKRNVVKGFMDGERDLENTKKNVDAKIKPGGYYPMFLRKPKMNF</sequence>
<organism evidence="2 3">
    <name type="scientific">Stentor coeruleus</name>
    <dbReference type="NCBI Taxonomy" id="5963"/>
    <lineage>
        <taxon>Eukaryota</taxon>
        <taxon>Sar</taxon>
        <taxon>Alveolata</taxon>
        <taxon>Ciliophora</taxon>
        <taxon>Postciliodesmatophora</taxon>
        <taxon>Heterotrichea</taxon>
        <taxon>Heterotrichida</taxon>
        <taxon>Stentoridae</taxon>
        <taxon>Stentor</taxon>
    </lineage>
</organism>
<proteinExistence type="predicted"/>
<dbReference type="EMBL" id="MPUH01001803">
    <property type="protein sequence ID" value="OMJ66156.1"/>
    <property type="molecule type" value="Genomic_DNA"/>
</dbReference>
<feature type="coiled-coil region" evidence="1">
    <location>
        <begin position="23"/>
        <end position="88"/>
    </location>
</feature>
<name>A0A1R2ANU1_9CILI</name>
<comment type="caution">
    <text evidence="2">The sequence shown here is derived from an EMBL/GenBank/DDBJ whole genome shotgun (WGS) entry which is preliminary data.</text>
</comment>
<gene>
    <name evidence="2" type="ORF">SteCoe_37104</name>
</gene>
<dbReference type="OrthoDB" id="322414at2759"/>
<keyword evidence="1" id="KW-0175">Coiled coil</keyword>